<dbReference type="PANTHER" id="PTHR42751:SF1">
    <property type="entry name" value="CATION_PROTON ANTIPORTER YBAL-RELATED"/>
    <property type="match status" value="1"/>
</dbReference>
<dbReference type="EMBL" id="JANIBK010000008">
    <property type="protein sequence ID" value="MCQ8127423.1"/>
    <property type="molecule type" value="Genomic_DNA"/>
</dbReference>
<keyword evidence="5 9" id="KW-0812">Transmembrane</keyword>
<sequence length="516" mass="56423">MIELVWIGSAYLMGLIASRLLFPPLVGYLIAGYALHASGFTTFTAIPHIADIGIELLLFTVGLKIKPRSLIRSEVLSVGGWHLLIVTAVSALMFFWLGKQITGGLVLGVSLAFSSTVLAIKVLEDNGELSSFHGRDVLSILILQDMIAIALLAFTDDHQPTPWALELLLIPFLRPVAYRLLEASRNAELRLLLGVTMALAGGVFAEHLDISADIGALLTGIMLGGHSKTEDIAHKLWGLKELFLVAFFLQIGLNNLPTQQQALTALALLAWLPLQGGLFFFLFIVAGLRARTAFVSSLALTTYSEFALITTESVVNSSLLGPEWQPIISLAVAGSLAIAAPLNRYSHILFAWLEPVLTRFERKKRQPHLDRIPESLGAAEWLVVGMGRTGVSAYAALHAQEKRVVGLDADPTVVEIHLAQNRRVIYGDSEDTELWSGLPLDKVKGVILTLPQFSLRCSAVTQLRQRGFRGKIGTIGYYDDEQEELMRLGADFVIHPLIEAGNQMARQMLKIKNPDA</sequence>
<dbReference type="InterPro" id="IPR036291">
    <property type="entry name" value="NAD(P)-bd_dom_sf"/>
</dbReference>
<feature type="transmembrane region" description="Helical" evidence="9">
    <location>
        <begin position="236"/>
        <end position="253"/>
    </location>
</feature>
<evidence type="ECO:0000313" key="12">
    <source>
        <dbReference type="EMBL" id="MCQ8127423.1"/>
    </source>
</evidence>
<feature type="transmembrane region" description="Helical" evidence="9">
    <location>
        <begin position="103"/>
        <end position="123"/>
    </location>
</feature>
<comment type="similarity">
    <text evidence="2">Belongs to the monovalent cation:proton antiporter 2 (CPA2) transporter (TC 2.A.37) family.</text>
</comment>
<protein>
    <submittedName>
        <fullName evidence="12">Cation:proton antiporter</fullName>
    </submittedName>
</protein>
<comment type="caution">
    <text evidence="12">The sequence shown here is derived from an EMBL/GenBank/DDBJ whole genome shotgun (WGS) entry which is preliminary data.</text>
</comment>
<dbReference type="Gene3D" id="1.20.1530.20">
    <property type="match status" value="1"/>
</dbReference>
<evidence type="ECO:0000256" key="1">
    <source>
        <dbReference type="ARBA" id="ARBA00004141"/>
    </source>
</evidence>
<organism evidence="12 13">
    <name type="scientific">Methylomonas rivi</name>
    <dbReference type="NCBI Taxonomy" id="2952226"/>
    <lineage>
        <taxon>Bacteria</taxon>
        <taxon>Pseudomonadati</taxon>
        <taxon>Pseudomonadota</taxon>
        <taxon>Gammaproteobacteria</taxon>
        <taxon>Methylococcales</taxon>
        <taxon>Methylococcaceae</taxon>
        <taxon>Methylomonas</taxon>
    </lineage>
</organism>
<evidence type="ECO:0000256" key="8">
    <source>
        <dbReference type="ARBA" id="ARBA00023136"/>
    </source>
</evidence>
<evidence type="ECO:0000256" key="4">
    <source>
        <dbReference type="ARBA" id="ARBA00022449"/>
    </source>
</evidence>
<evidence type="ECO:0000256" key="3">
    <source>
        <dbReference type="ARBA" id="ARBA00022448"/>
    </source>
</evidence>
<evidence type="ECO:0000256" key="7">
    <source>
        <dbReference type="ARBA" id="ARBA00023065"/>
    </source>
</evidence>
<dbReference type="InterPro" id="IPR006153">
    <property type="entry name" value="Cation/H_exchanger_TM"/>
</dbReference>
<evidence type="ECO:0000256" key="2">
    <source>
        <dbReference type="ARBA" id="ARBA00005551"/>
    </source>
</evidence>
<dbReference type="SUPFAM" id="SSF51735">
    <property type="entry name" value="NAD(P)-binding Rossmann-fold domains"/>
    <property type="match status" value="1"/>
</dbReference>
<evidence type="ECO:0000313" key="13">
    <source>
        <dbReference type="Proteomes" id="UP001524586"/>
    </source>
</evidence>
<name>A0ABT1U0S7_9GAMM</name>
<evidence type="ECO:0000256" key="5">
    <source>
        <dbReference type="ARBA" id="ARBA00022692"/>
    </source>
</evidence>
<feature type="transmembrane region" description="Helical" evidence="9">
    <location>
        <begin position="40"/>
        <end position="63"/>
    </location>
</feature>
<keyword evidence="7" id="KW-0406">Ion transport</keyword>
<dbReference type="Proteomes" id="UP001524586">
    <property type="component" value="Unassembled WGS sequence"/>
</dbReference>
<dbReference type="Gene3D" id="3.40.50.720">
    <property type="entry name" value="NAD(P)-binding Rossmann-like Domain"/>
    <property type="match status" value="1"/>
</dbReference>
<keyword evidence="4" id="KW-0050">Antiport</keyword>
<dbReference type="InterPro" id="IPR003148">
    <property type="entry name" value="RCK_N"/>
</dbReference>
<keyword evidence="13" id="KW-1185">Reference proteome</keyword>
<feature type="transmembrane region" description="Helical" evidence="9">
    <location>
        <begin position="265"/>
        <end position="288"/>
    </location>
</feature>
<keyword evidence="6 9" id="KW-1133">Transmembrane helix</keyword>
<keyword evidence="3" id="KW-0813">Transport</keyword>
<comment type="subcellular location">
    <subcellularLocation>
        <location evidence="1">Membrane</location>
        <topology evidence="1">Multi-pass membrane protein</topology>
    </subcellularLocation>
</comment>
<feature type="transmembrane region" description="Helical" evidence="9">
    <location>
        <begin position="75"/>
        <end position="97"/>
    </location>
</feature>
<reference evidence="12 13" key="1">
    <citation type="submission" date="2022-07" db="EMBL/GenBank/DDBJ databases">
        <title>Methylomonas rivi sp. nov., Methylomonas rosea sp. nov., Methylomonas aureus sp. nov. and Methylomonas subterranea sp. nov., four novel methanotrophs isolated from a freshwater creek and the deep terrestrial subsurface.</title>
        <authorList>
            <person name="Abin C."/>
            <person name="Sankaranarayanan K."/>
            <person name="Garner C."/>
            <person name="Sindelar R."/>
            <person name="Kotary K."/>
            <person name="Garner R."/>
            <person name="Barclay S."/>
            <person name="Lawson P."/>
            <person name="Krumholz L."/>
        </authorList>
    </citation>
    <scope>NUCLEOTIDE SEQUENCE [LARGE SCALE GENOMIC DNA]</scope>
    <source>
        <strain evidence="12 13">WSC-6</strain>
    </source>
</reference>
<dbReference type="Pfam" id="PF02254">
    <property type="entry name" value="TrkA_N"/>
    <property type="match status" value="1"/>
</dbReference>
<feature type="transmembrane region" description="Helical" evidence="9">
    <location>
        <begin position="12"/>
        <end position="34"/>
    </location>
</feature>
<dbReference type="Pfam" id="PF00999">
    <property type="entry name" value="Na_H_Exchanger"/>
    <property type="match status" value="1"/>
</dbReference>
<evidence type="ECO:0000259" key="10">
    <source>
        <dbReference type="Pfam" id="PF00999"/>
    </source>
</evidence>
<proteinExistence type="inferred from homology"/>
<feature type="domain" description="RCK N-terminal" evidence="11">
    <location>
        <begin position="382"/>
        <end position="496"/>
    </location>
</feature>
<evidence type="ECO:0000256" key="9">
    <source>
        <dbReference type="SAM" id="Phobius"/>
    </source>
</evidence>
<dbReference type="InterPro" id="IPR038770">
    <property type="entry name" value="Na+/solute_symporter_sf"/>
</dbReference>
<dbReference type="RefSeq" id="WP_256613743.1">
    <property type="nucleotide sequence ID" value="NZ_JANIBK010000008.1"/>
</dbReference>
<keyword evidence="8 9" id="KW-0472">Membrane</keyword>
<gene>
    <name evidence="12" type="ORF">NP596_03045</name>
</gene>
<accession>A0ABT1U0S7</accession>
<dbReference type="PANTHER" id="PTHR42751">
    <property type="entry name" value="SODIUM/HYDROGEN EXCHANGER FAMILY/TRKA DOMAIN PROTEIN"/>
    <property type="match status" value="1"/>
</dbReference>
<evidence type="ECO:0000256" key="6">
    <source>
        <dbReference type="ARBA" id="ARBA00022989"/>
    </source>
</evidence>
<feature type="domain" description="Cation/H+ exchanger transmembrane" evidence="10">
    <location>
        <begin position="9"/>
        <end position="339"/>
    </location>
</feature>
<evidence type="ECO:0000259" key="11">
    <source>
        <dbReference type="Pfam" id="PF02254"/>
    </source>
</evidence>